<dbReference type="STRING" id="36818.BGK67_01190"/>
<dbReference type="GO" id="GO:0003677">
    <property type="term" value="F:DNA binding"/>
    <property type="evidence" value="ECO:0007669"/>
    <property type="project" value="InterPro"/>
</dbReference>
<keyword evidence="2" id="KW-1185">Reference proteome</keyword>
<dbReference type="EMBL" id="MEHK01000001">
    <property type="protein sequence ID" value="OEJ35378.1"/>
    <property type="molecule type" value="Genomic_DNA"/>
</dbReference>
<gene>
    <name evidence="1" type="ORF">BGK67_01190</name>
</gene>
<dbReference type="SUPFAM" id="SSF56349">
    <property type="entry name" value="DNA breaking-rejoining enzymes"/>
    <property type="match status" value="1"/>
</dbReference>
<reference evidence="1 2" key="1">
    <citation type="submission" date="2016-08" db="EMBL/GenBank/DDBJ databases">
        <title>The complete genome of Streptomyces subrutilus 10-1-1.</title>
        <authorList>
            <person name="Chen X."/>
        </authorList>
    </citation>
    <scope>NUCLEOTIDE SEQUENCE [LARGE SCALE GENOMIC DNA]</scope>
    <source>
        <strain evidence="1 2">10-1-1</strain>
    </source>
</reference>
<evidence type="ECO:0000313" key="2">
    <source>
        <dbReference type="Proteomes" id="UP000095705"/>
    </source>
</evidence>
<comment type="caution">
    <text evidence="1">The sequence shown here is derived from an EMBL/GenBank/DDBJ whole genome shotgun (WGS) entry which is preliminary data.</text>
</comment>
<dbReference type="InterPro" id="IPR011010">
    <property type="entry name" value="DNA_brk_join_enz"/>
</dbReference>
<dbReference type="Proteomes" id="UP000095705">
    <property type="component" value="Unassembled WGS sequence"/>
</dbReference>
<organism evidence="1 2">
    <name type="scientific">Streptomyces subrutilus</name>
    <dbReference type="NCBI Taxonomy" id="36818"/>
    <lineage>
        <taxon>Bacteria</taxon>
        <taxon>Bacillati</taxon>
        <taxon>Actinomycetota</taxon>
        <taxon>Actinomycetes</taxon>
        <taxon>Kitasatosporales</taxon>
        <taxon>Streptomycetaceae</taxon>
        <taxon>Streptomyces</taxon>
    </lineage>
</organism>
<accession>A0A1E5Q0E8</accession>
<dbReference type="AlphaFoldDB" id="A0A1E5Q0E8"/>
<proteinExistence type="predicted"/>
<protein>
    <recommendedName>
        <fullName evidence="3">Tyr recombinase domain-containing protein</fullName>
    </recommendedName>
</protein>
<evidence type="ECO:0000313" key="1">
    <source>
        <dbReference type="EMBL" id="OEJ35378.1"/>
    </source>
</evidence>
<sequence length="228" mass="25434">MDAWHTEQNEYTRNTMRAFLLWCSASKLTRPFRLPPVQIRRATPMPQPERLELIGHLLTDPDLPLRTRVAGVIVLLYAQPLSRVVRLTLDDIGHSNDQTLLRLGEPPSPVPEPLAELLHRWISNRDNMNTATNHASRWLFPGRRAGQPMHPDALAALINDIGIPTIAGRTAAIRQHVLEMPAPVVAEAPGYHRVTTAKLASEAGGTWSRYAAGDHWRSPPGWTPQSTT</sequence>
<name>A0A1E5Q0E8_9ACTN</name>
<evidence type="ECO:0008006" key="3">
    <source>
        <dbReference type="Google" id="ProtNLM"/>
    </source>
</evidence>